<dbReference type="RefSeq" id="WP_209456152.1">
    <property type="nucleotide sequence ID" value="NZ_BAAACS010000012.1"/>
</dbReference>
<proteinExistence type="predicted"/>
<sequence length="99" mass="11445">MEKTCDNCYWSISEDQCIKKLEPKNKCEEHNYECFYCNSEAEYISDDKSYCTDCLIQSFCLETNTVTHYSLDGTYLGSDDDINEVIEGIKNSGYDVKNV</sequence>
<comment type="caution">
    <text evidence="1">The sequence shown here is derived from an EMBL/GenBank/DDBJ whole genome shotgun (WGS) entry which is preliminary data.</text>
</comment>
<reference evidence="1 2" key="1">
    <citation type="submission" date="2021-03" db="EMBL/GenBank/DDBJ databases">
        <title>Genomic Encyclopedia of Type Strains, Phase IV (KMG-IV): sequencing the most valuable type-strain genomes for metagenomic binning, comparative biology and taxonomic classification.</title>
        <authorList>
            <person name="Goeker M."/>
        </authorList>
    </citation>
    <scope>NUCLEOTIDE SEQUENCE [LARGE SCALE GENOMIC DNA]</scope>
    <source>
        <strain evidence="1 2">DSM 1289</strain>
    </source>
</reference>
<keyword evidence="2" id="KW-1185">Reference proteome</keyword>
<dbReference type="EMBL" id="JAGGJX010000001">
    <property type="protein sequence ID" value="MBP1854676.1"/>
    <property type="molecule type" value="Genomic_DNA"/>
</dbReference>
<evidence type="ECO:0000313" key="1">
    <source>
        <dbReference type="EMBL" id="MBP1854676.1"/>
    </source>
</evidence>
<organism evidence="1 2">
    <name type="scientific">Metaclostridioides mangenotii</name>
    <dbReference type="NCBI Taxonomy" id="1540"/>
    <lineage>
        <taxon>Bacteria</taxon>
        <taxon>Bacillati</taxon>
        <taxon>Bacillota</taxon>
        <taxon>Clostridia</taxon>
        <taxon>Peptostreptococcales</taxon>
        <taxon>Peptostreptococcaceae</taxon>
        <taxon>Metaclostridioides</taxon>
    </lineage>
</organism>
<gene>
    <name evidence="1" type="ORF">J2Z43_001066</name>
</gene>
<name>A0ABS4E9T9_9FIRM</name>
<dbReference type="Proteomes" id="UP000767291">
    <property type="component" value="Unassembled WGS sequence"/>
</dbReference>
<accession>A0ABS4E9T9</accession>
<evidence type="ECO:0000313" key="2">
    <source>
        <dbReference type="Proteomes" id="UP000767291"/>
    </source>
</evidence>
<protein>
    <submittedName>
        <fullName evidence="1">Uncharacterized protein</fullName>
    </submittedName>
</protein>